<evidence type="ECO:0000256" key="1">
    <source>
        <dbReference type="SAM" id="MobiDB-lite"/>
    </source>
</evidence>
<dbReference type="STRING" id="1120919.GCA_000429165_03519"/>
<proteinExistence type="predicted"/>
<dbReference type="AlphaFoldDB" id="A0A511XFG3"/>
<dbReference type="EMBL" id="BJYF01000058">
    <property type="protein sequence ID" value="GEN61684.1"/>
    <property type="molecule type" value="Genomic_DNA"/>
</dbReference>
<comment type="caution">
    <text evidence="2">The sequence shown here is derived from an EMBL/GenBank/DDBJ whole genome shotgun (WGS) entry which is preliminary data.</text>
</comment>
<evidence type="ECO:0000313" key="3">
    <source>
        <dbReference type="Proteomes" id="UP000321635"/>
    </source>
</evidence>
<feature type="region of interest" description="Disordered" evidence="1">
    <location>
        <begin position="1"/>
        <end position="21"/>
    </location>
</feature>
<reference evidence="2 3" key="1">
    <citation type="submission" date="2019-07" db="EMBL/GenBank/DDBJ databases">
        <title>Whole genome shotgun sequence of Acetobacter nitrogenifigens NBRC 105050.</title>
        <authorList>
            <person name="Hosoyama A."/>
            <person name="Uohara A."/>
            <person name="Ohji S."/>
            <person name="Ichikawa N."/>
        </authorList>
    </citation>
    <scope>NUCLEOTIDE SEQUENCE [LARGE SCALE GENOMIC DNA]</scope>
    <source>
        <strain evidence="2 3">NBRC 105050</strain>
    </source>
</reference>
<protein>
    <submittedName>
        <fullName evidence="2">Uncharacterized protein</fullName>
    </submittedName>
</protein>
<dbReference type="RefSeq" id="WP_026398962.1">
    <property type="nucleotide sequence ID" value="NZ_AUBI01000024.1"/>
</dbReference>
<accession>A0A511XFG3</accession>
<sequence length="204" mass="22887">MITHRATLAESVQPRDDPGISGEHLMLEEASTTNATFRVPECPETRARYRQVAQDGEGPVPHPRFRDGWRLHVDILGERRRIVDGSVFFRLFRGEDQITRPFLLGMMTWEEDMRLGALVTAAMLGSLAYEQGKVDPTDSPGEIHKTGLLPQLITLMSNTPHGLRPDEAPYLRELLHEIAACLMQEVKRRAGEVAPPPPAVKFCL</sequence>
<keyword evidence="3" id="KW-1185">Reference proteome</keyword>
<name>A0A511XFG3_9PROT</name>
<dbReference type="Proteomes" id="UP000321635">
    <property type="component" value="Unassembled WGS sequence"/>
</dbReference>
<dbReference type="OrthoDB" id="7220289at2"/>
<organism evidence="2 3">
    <name type="scientific">Acetobacter nitrogenifigens DSM 23921 = NBRC 105050</name>
    <dbReference type="NCBI Taxonomy" id="1120919"/>
    <lineage>
        <taxon>Bacteria</taxon>
        <taxon>Pseudomonadati</taxon>
        <taxon>Pseudomonadota</taxon>
        <taxon>Alphaproteobacteria</taxon>
        <taxon>Acetobacterales</taxon>
        <taxon>Acetobacteraceae</taxon>
        <taxon>Acetobacter</taxon>
    </lineage>
</organism>
<gene>
    <name evidence="2" type="ORF">ANI02nite_35680</name>
</gene>
<evidence type="ECO:0000313" key="2">
    <source>
        <dbReference type="EMBL" id="GEN61684.1"/>
    </source>
</evidence>